<keyword evidence="2 7" id="KW-0813">Transport</keyword>
<dbReference type="CDD" id="cd06261">
    <property type="entry name" value="TM_PBP2"/>
    <property type="match status" value="1"/>
</dbReference>
<reference evidence="9 10" key="1">
    <citation type="submission" date="2024-10" db="EMBL/GenBank/DDBJ databases">
        <title>The Natural Products Discovery Center: Release of the First 8490 Sequenced Strains for Exploring Actinobacteria Biosynthetic Diversity.</title>
        <authorList>
            <person name="Kalkreuter E."/>
            <person name="Kautsar S.A."/>
            <person name="Yang D."/>
            <person name="Bader C.D."/>
            <person name="Teijaro C.N."/>
            <person name="Fluegel L."/>
            <person name="Davis C.M."/>
            <person name="Simpson J.R."/>
            <person name="Lauterbach L."/>
            <person name="Steele A.D."/>
            <person name="Gui C."/>
            <person name="Meng S."/>
            <person name="Li G."/>
            <person name="Viehrig K."/>
            <person name="Ye F."/>
            <person name="Su P."/>
            <person name="Kiefer A.F."/>
            <person name="Nichols A."/>
            <person name="Cepeda A.J."/>
            <person name="Yan W."/>
            <person name="Fan B."/>
            <person name="Jiang Y."/>
            <person name="Adhikari A."/>
            <person name="Zheng C.-J."/>
            <person name="Schuster L."/>
            <person name="Cowan T.M."/>
            <person name="Smanski M.J."/>
            <person name="Chevrette M.G."/>
            <person name="De Carvalho L.P.S."/>
            <person name="Shen B."/>
        </authorList>
    </citation>
    <scope>NUCLEOTIDE SEQUENCE [LARGE SCALE GENOMIC DNA]</scope>
    <source>
        <strain evidence="9 10">NPDC001281</strain>
    </source>
</reference>
<feature type="transmembrane region" description="Helical" evidence="7">
    <location>
        <begin position="219"/>
        <end position="244"/>
    </location>
</feature>
<dbReference type="PANTHER" id="PTHR30193">
    <property type="entry name" value="ABC TRANSPORTER PERMEASE PROTEIN"/>
    <property type="match status" value="1"/>
</dbReference>
<organism evidence="9 10">
    <name type="scientific">Microtetraspora fusca</name>
    <dbReference type="NCBI Taxonomy" id="1997"/>
    <lineage>
        <taxon>Bacteria</taxon>
        <taxon>Bacillati</taxon>
        <taxon>Actinomycetota</taxon>
        <taxon>Actinomycetes</taxon>
        <taxon>Streptosporangiales</taxon>
        <taxon>Streptosporangiaceae</taxon>
        <taxon>Microtetraspora</taxon>
    </lineage>
</organism>
<comment type="subcellular location">
    <subcellularLocation>
        <location evidence="1 7">Cell membrane</location>
        <topology evidence="1 7">Multi-pass membrane protein</topology>
    </subcellularLocation>
</comment>
<protein>
    <submittedName>
        <fullName evidence="9">Carbohydrate ABC transporter permease</fullName>
    </submittedName>
</protein>
<accession>A0ABW6VCR1</accession>
<dbReference type="Pfam" id="PF00528">
    <property type="entry name" value="BPD_transp_1"/>
    <property type="match status" value="1"/>
</dbReference>
<feature type="transmembrane region" description="Helical" evidence="7">
    <location>
        <begin position="273"/>
        <end position="293"/>
    </location>
</feature>
<feature type="transmembrane region" description="Helical" evidence="7">
    <location>
        <begin position="98"/>
        <end position="120"/>
    </location>
</feature>
<dbReference type="PANTHER" id="PTHR30193:SF37">
    <property type="entry name" value="INNER MEMBRANE ABC TRANSPORTER PERMEASE PROTEIN YCJO"/>
    <property type="match status" value="1"/>
</dbReference>
<feature type="transmembrane region" description="Helical" evidence="7">
    <location>
        <begin position="325"/>
        <end position="345"/>
    </location>
</feature>
<dbReference type="SUPFAM" id="SSF161098">
    <property type="entry name" value="MetI-like"/>
    <property type="match status" value="1"/>
</dbReference>
<evidence type="ECO:0000259" key="8">
    <source>
        <dbReference type="PROSITE" id="PS50928"/>
    </source>
</evidence>
<name>A0ABW6VCR1_MICFU</name>
<evidence type="ECO:0000313" key="10">
    <source>
        <dbReference type="Proteomes" id="UP001602119"/>
    </source>
</evidence>
<evidence type="ECO:0000256" key="7">
    <source>
        <dbReference type="RuleBase" id="RU363032"/>
    </source>
</evidence>
<evidence type="ECO:0000256" key="1">
    <source>
        <dbReference type="ARBA" id="ARBA00004651"/>
    </source>
</evidence>
<feature type="transmembrane region" description="Helical" evidence="7">
    <location>
        <begin position="132"/>
        <end position="154"/>
    </location>
</feature>
<evidence type="ECO:0000256" key="3">
    <source>
        <dbReference type="ARBA" id="ARBA00022475"/>
    </source>
</evidence>
<feature type="transmembrane region" description="Helical" evidence="7">
    <location>
        <begin position="25"/>
        <end position="52"/>
    </location>
</feature>
<keyword evidence="10" id="KW-1185">Reference proteome</keyword>
<evidence type="ECO:0000256" key="5">
    <source>
        <dbReference type="ARBA" id="ARBA00022989"/>
    </source>
</evidence>
<dbReference type="Gene3D" id="1.10.3720.10">
    <property type="entry name" value="MetI-like"/>
    <property type="match status" value="1"/>
</dbReference>
<feature type="domain" description="ABC transmembrane type-1" evidence="8">
    <location>
        <begin position="94"/>
        <end position="346"/>
    </location>
</feature>
<comment type="caution">
    <text evidence="9">The sequence shown here is derived from an EMBL/GenBank/DDBJ whole genome shotgun (WGS) entry which is preliminary data.</text>
</comment>
<gene>
    <name evidence="9" type="ORF">ACFY05_28060</name>
</gene>
<evidence type="ECO:0000313" key="9">
    <source>
        <dbReference type="EMBL" id="MFF4776721.1"/>
    </source>
</evidence>
<keyword evidence="4 7" id="KW-0812">Transmembrane</keyword>
<dbReference type="InterPro" id="IPR000515">
    <property type="entry name" value="MetI-like"/>
</dbReference>
<keyword evidence="3" id="KW-1003">Cell membrane</keyword>
<dbReference type="InterPro" id="IPR051393">
    <property type="entry name" value="ABC_transporter_permease"/>
</dbReference>
<dbReference type="EMBL" id="JBIAXI010000019">
    <property type="protein sequence ID" value="MFF4776721.1"/>
    <property type="molecule type" value="Genomic_DNA"/>
</dbReference>
<keyword evidence="5 7" id="KW-1133">Transmembrane helix</keyword>
<dbReference type="Proteomes" id="UP001602119">
    <property type="component" value="Unassembled WGS sequence"/>
</dbReference>
<evidence type="ECO:0000256" key="6">
    <source>
        <dbReference type="ARBA" id="ARBA00023136"/>
    </source>
</evidence>
<dbReference type="InterPro" id="IPR035906">
    <property type="entry name" value="MetI-like_sf"/>
</dbReference>
<sequence>MTAPAGGPVTGARRQRLSAAAREGVAGWLFVAPVVVILGLFMLLPILMALWVSLTEWNGQGSPFRAGVPFVGLDNYARLFTEESLARQDFMTSIRNNFYYVLIVVPAQTVLALGLAVIVNSRLLKGRTFFRAAFFFPSVTSSVAISVVFLFMFANSGAVSGLLNLFGIDGPQWFSDSRGTLHLLLGALGLVDPDAPPAALTDGGPFGLSWWEWLSGPSVAMTTIIMLVVWTTSGTFMLMFLAALQDIPVTLEEASRLDGAGRWQTFRHVTLPLLKPTLFLVLTLGTIATWQVFDQVYVMSQGDPAKTTLTPAYLSYKTAFRNFDYGPGTAISFVLFVIIVVLALVQRWVLRDRDAVPRPGRRTRRGKA</sequence>
<dbReference type="PROSITE" id="PS50928">
    <property type="entry name" value="ABC_TM1"/>
    <property type="match status" value="1"/>
</dbReference>
<dbReference type="RefSeq" id="WP_387345225.1">
    <property type="nucleotide sequence ID" value="NZ_JBIAXI010000019.1"/>
</dbReference>
<evidence type="ECO:0000256" key="2">
    <source>
        <dbReference type="ARBA" id="ARBA00022448"/>
    </source>
</evidence>
<proteinExistence type="inferred from homology"/>
<evidence type="ECO:0000256" key="4">
    <source>
        <dbReference type="ARBA" id="ARBA00022692"/>
    </source>
</evidence>
<comment type="similarity">
    <text evidence="7">Belongs to the binding-protein-dependent transport system permease family.</text>
</comment>
<keyword evidence="6 7" id="KW-0472">Membrane</keyword>